<keyword evidence="6" id="KW-0998">Cell outer membrane</keyword>
<dbReference type="GO" id="GO:0009279">
    <property type="term" value="C:cell outer membrane"/>
    <property type="evidence" value="ECO:0007669"/>
    <property type="project" value="UniProtKB-SubCell"/>
</dbReference>
<evidence type="ECO:0000256" key="7">
    <source>
        <dbReference type="ARBA" id="ARBA00023288"/>
    </source>
</evidence>
<keyword evidence="7" id="KW-0449">Lipoprotein</keyword>
<evidence type="ECO:0000256" key="6">
    <source>
        <dbReference type="ARBA" id="ARBA00023237"/>
    </source>
</evidence>
<evidence type="ECO:0000256" key="3">
    <source>
        <dbReference type="ARBA" id="ARBA00022729"/>
    </source>
</evidence>
<protein>
    <submittedName>
        <fullName evidence="8">Fimbrillin-A associated anchor protein Mfa1 and Mfa2</fullName>
    </submittedName>
</protein>
<keyword evidence="3" id="KW-0732">Signal</keyword>
<keyword evidence="4" id="KW-0472">Membrane</keyword>
<evidence type="ECO:0000256" key="4">
    <source>
        <dbReference type="ARBA" id="ARBA00023136"/>
    </source>
</evidence>
<comment type="similarity">
    <text evidence="2">Belongs to the bacteroidetes fimbrillin superfamily. FimB/Mfa2 family.</text>
</comment>
<gene>
    <name evidence="8" type="ORF">SAMN05444349_1028</name>
</gene>
<accession>A0A1M4T4K2</accession>
<name>A0A1M4T4K2_9BACE</name>
<keyword evidence="5" id="KW-0564">Palmitate</keyword>
<organism evidence="8 9">
    <name type="scientific">Bacteroides faecichinchillae</name>
    <dbReference type="NCBI Taxonomy" id="871325"/>
    <lineage>
        <taxon>Bacteria</taxon>
        <taxon>Pseudomonadati</taxon>
        <taxon>Bacteroidota</taxon>
        <taxon>Bacteroidia</taxon>
        <taxon>Bacteroidales</taxon>
        <taxon>Bacteroidaceae</taxon>
        <taxon>Bacteroides</taxon>
    </lineage>
</organism>
<evidence type="ECO:0000313" key="9">
    <source>
        <dbReference type="Proteomes" id="UP000184436"/>
    </source>
</evidence>
<dbReference type="STRING" id="871325.SAMN05444349_1028"/>
<dbReference type="Gene3D" id="2.60.40.2100">
    <property type="match status" value="1"/>
</dbReference>
<evidence type="ECO:0000256" key="5">
    <source>
        <dbReference type="ARBA" id="ARBA00023139"/>
    </source>
</evidence>
<dbReference type="Pfam" id="PF08842">
    <property type="entry name" value="Mfa2"/>
    <property type="match status" value="1"/>
</dbReference>
<comment type="subcellular location">
    <subcellularLocation>
        <location evidence="1">Cell outer membrane</location>
    </subcellularLocation>
</comment>
<evidence type="ECO:0000313" key="8">
    <source>
        <dbReference type="EMBL" id="SHE39423.1"/>
    </source>
</evidence>
<dbReference type="AlphaFoldDB" id="A0A1M4T4K2"/>
<evidence type="ECO:0000256" key="1">
    <source>
        <dbReference type="ARBA" id="ARBA00004442"/>
    </source>
</evidence>
<dbReference type="EMBL" id="FQVD01000002">
    <property type="protein sequence ID" value="SHE39423.1"/>
    <property type="molecule type" value="Genomic_DNA"/>
</dbReference>
<dbReference type="InterPro" id="IPR014941">
    <property type="entry name" value="FimB/Mfa2/Mfa3"/>
</dbReference>
<proteinExistence type="inferred from homology"/>
<dbReference type="PROSITE" id="PS51257">
    <property type="entry name" value="PROKAR_LIPOPROTEIN"/>
    <property type="match status" value="1"/>
</dbReference>
<dbReference type="OrthoDB" id="1099819at2"/>
<dbReference type="Proteomes" id="UP000184436">
    <property type="component" value="Unassembled WGS sequence"/>
</dbReference>
<sequence length="342" mass="38748">MRSSKRNIISRLMGAALYVASISFAFSSCERIYDDLAPCPYGVSLRFVYDYNMLYANAFPSSVDCLTLYIYDGNGNYVDTKIVTGTELQDENYRMTLDLEEGSYHFVAYGGLACEEKTFSVLQEPSLGNMYTDLCVGMDIHRISAPIPAERRLHNMFWGELTLTSTELYNEGTVKMMKNTNNIRIVLQQLNGKPVHAEDFEFAITDDNTLFGYDNDLIANGTITYLPWASGEAIAGISGNGENEGEPVIVAYSEFSTSRLMTKNSPKLVIKLKDDGKEIVNIPLNDYLLLLKSELYAKMKPQEFLDRESVWSLVFFLGSDMNWIRTHIKINDWIVRINNAEM</sequence>
<dbReference type="Gene3D" id="2.60.40.2090">
    <property type="match status" value="1"/>
</dbReference>
<evidence type="ECO:0000256" key="2">
    <source>
        <dbReference type="ARBA" id="ARBA00007248"/>
    </source>
</evidence>
<reference evidence="8 9" key="1">
    <citation type="submission" date="2016-11" db="EMBL/GenBank/DDBJ databases">
        <authorList>
            <person name="Jaros S."/>
            <person name="Januszkiewicz K."/>
            <person name="Wedrychowicz H."/>
        </authorList>
    </citation>
    <scope>NUCLEOTIDE SEQUENCE [LARGE SCALE GENOMIC DNA]</scope>
    <source>
        <strain evidence="8 9">DSM 26883</strain>
    </source>
</reference>
<keyword evidence="9" id="KW-1185">Reference proteome</keyword>